<dbReference type="Proteomes" id="UP001177023">
    <property type="component" value="Unassembled WGS sequence"/>
</dbReference>
<evidence type="ECO:0000256" key="1">
    <source>
        <dbReference type="SAM" id="MobiDB-lite"/>
    </source>
</evidence>
<feature type="region of interest" description="Disordered" evidence="1">
    <location>
        <begin position="201"/>
        <end position="247"/>
    </location>
</feature>
<keyword evidence="2" id="KW-0472">Membrane</keyword>
<sequence length="247" mass="27506">MTGEGSVVERIDNTLNAHYYTIAYCVVITAYVLGFAEYVYLRLVSILIPEKMKFYKTCQERADERVGKDGWHYGVSVGAFVVIALFQLICFFGLTISEKWTKISHFGPSSAASLRRERVASQIRTVIHKIMYRTFLCYGLCSGIICMLIFYMVGIQDSIGDTGVAPLVHNTTATRLASLAEIAEPSSYSASPLPSAVPPLSFPNFSERDRPESLSGRSTHSAREPPQLDRGIEIEPFRRGSRQTTTV</sequence>
<keyword evidence="4" id="KW-1185">Reference proteome</keyword>
<feature type="transmembrane region" description="Helical" evidence="2">
    <location>
        <begin position="130"/>
        <end position="153"/>
    </location>
</feature>
<evidence type="ECO:0000313" key="4">
    <source>
        <dbReference type="Proteomes" id="UP001177023"/>
    </source>
</evidence>
<gene>
    <name evidence="3" type="ORF">MSPICULIGERA_LOCUS1770</name>
</gene>
<protein>
    <submittedName>
        <fullName evidence="3">Uncharacterized protein</fullName>
    </submittedName>
</protein>
<accession>A0AA36C644</accession>
<name>A0AA36C644_9BILA</name>
<feature type="compositionally biased region" description="Basic and acidic residues" evidence="1">
    <location>
        <begin position="221"/>
        <end position="238"/>
    </location>
</feature>
<feature type="transmembrane region" description="Helical" evidence="2">
    <location>
        <begin position="21"/>
        <end position="41"/>
    </location>
</feature>
<reference evidence="3" key="1">
    <citation type="submission" date="2023-06" db="EMBL/GenBank/DDBJ databases">
        <authorList>
            <person name="Delattre M."/>
        </authorList>
    </citation>
    <scope>NUCLEOTIDE SEQUENCE</scope>
    <source>
        <strain evidence="3">AF72</strain>
    </source>
</reference>
<keyword evidence="2" id="KW-1133">Transmembrane helix</keyword>
<dbReference type="EMBL" id="CATQJA010000541">
    <property type="protein sequence ID" value="CAJ0561238.1"/>
    <property type="molecule type" value="Genomic_DNA"/>
</dbReference>
<comment type="caution">
    <text evidence="3">The sequence shown here is derived from an EMBL/GenBank/DDBJ whole genome shotgun (WGS) entry which is preliminary data.</text>
</comment>
<organism evidence="3 4">
    <name type="scientific">Mesorhabditis spiculigera</name>
    <dbReference type="NCBI Taxonomy" id="96644"/>
    <lineage>
        <taxon>Eukaryota</taxon>
        <taxon>Metazoa</taxon>
        <taxon>Ecdysozoa</taxon>
        <taxon>Nematoda</taxon>
        <taxon>Chromadorea</taxon>
        <taxon>Rhabditida</taxon>
        <taxon>Rhabditina</taxon>
        <taxon>Rhabditomorpha</taxon>
        <taxon>Rhabditoidea</taxon>
        <taxon>Rhabditidae</taxon>
        <taxon>Mesorhabditinae</taxon>
        <taxon>Mesorhabditis</taxon>
    </lineage>
</organism>
<evidence type="ECO:0000256" key="2">
    <source>
        <dbReference type="SAM" id="Phobius"/>
    </source>
</evidence>
<dbReference type="AlphaFoldDB" id="A0AA36C644"/>
<proteinExistence type="predicted"/>
<evidence type="ECO:0000313" key="3">
    <source>
        <dbReference type="EMBL" id="CAJ0561238.1"/>
    </source>
</evidence>
<keyword evidence="2" id="KW-0812">Transmembrane</keyword>
<feature type="transmembrane region" description="Helical" evidence="2">
    <location>
        <begin position="71"/>
        <end position="94"/>
    </location>
</feature>
<feature type="non-terminal residue" evidence="3">
    <location>
        <position position="247"/>
    </location>
</feature>